<keyword evidence="4" id="KW-0670">Pyruvate</keyword>
<evidence type="ECO:0000256" key="1">
    <source>
        <dbReference type="ARBA" id="ARBA00012404"/>
    </source>
</evidence>
<dbReference type="InterPro" id="IPR051331">
    <property type="entry name" value="Chorismate_mutase-related"/>
</dbReference>
<dbReference type="SMART" id="SM00830">
    <property type="entry name" value="CM_2"/>
    <property type="match status" value="1"/>
</dbReference>
<dbReference type="GO" id="GO:0046417">
    <property type="term" value="P:chorismate metabolic process"/>
    <property type="evidence" value="ECO:0007669"/>
    <property type="project" value="InterPro"/>
</dbReference>
<dbReference type="EMBL" id="PZZZ01000002">
    <property type="protein sequence ID" value="PTM97642.1"/>
    <property type="molecule type" value="Genomic_DNA"/>
</dbReference>
<name>A0A2T5BF70_MYCDI</name>
<evidence type="ECO:0000259" key="3">
    <source>
        <dbReference type="PROSITE" id="PS51168"/>
    </source>
</evidence>
<dbReference type="OrthoDB" id="514491at2"/>
<keyword evidence="5" id="KW-1185">Reference proteome</keyword>
<feature type="domain" description="Chorismate mutase" evidence="3">
    <location>
        <begin position="5"/>
        <end position="96"/>
    </location>
</feature>
<dbReference type="Pfam" id="PF01817">
    <property type="entry name" value="CM_2"/>
    <property type="match status" value="1"/>
</dbReference>
<evidence type="ECO:0000313" key="4">
    <source>
        <dbReference type="EMBL" id="PTM97642.1"/>
    </source>
</evidence>
<evidence type="ECO:0000256" key="2">
    <source>
        <dbReference type="ARBA" id="ARBA00023235"/>
    </source>
</evidence>
<dbReference type="SUPFAM" id="SSF48600">
    <property type="entry name" value="Chorismate mutase II"/>
    <property type="match status" value="1"/>
</dbReference>
<dbReference type="GO" id="GO:0009697">
    <property type="term" value="P:salicylic acid biosynthetic process"/>
    <property type="evidence" value="ECO:0007669"/>
    <property type="project" value="InterPro"/>
</dbReference>
<dbReference type="PROSITE" id="PS51168">
    <property type="entry name" value="CHORISMATE_MUT_2"/>
    <property type="match status" value="1"/>
</dbReference>
<protein>
    <recommendedName>
        <fullName evidence="1">chorismate mutase</fullName>
        <ecNumber evidence="1">5.4.99.5</ecNumber>
    </recommendedName>
</protein>
<dbReference type="InterPro" id="IPR008241">
    <property type="entry name" value="Isochorismate_pyruvate-lyase"/>
</dbReference>
<reference evidence="4 5" key="1">
    <citation type="submission" date="2018-04" db="EMBL/GenBank/DDBJ databases">
        <title>Genomic Encyclopedia of Type Strains, Phase IV (KMG-IV): sequencing the most valuable type-strain genomes for metagenomic binning, comparative biology and taxonomic classification.</title>
        <authorList>
            <person name="Goeker M."/>
        </authorList>
    </citation>
    <scope>NUCLEOTIDE SEQUENCE [LARGE SCALE GENOMIC DNA]</scope>
    <source>
        <strain evidence="4 5">DSM 7138</strain>
    </source>
</reference>
<evidence type="ECO:0000313" key="5">
    <source>
        <dbReference type="Proteomes" id="UP000241247"/>
    </source>
</evidence>
<dbReference type="NCBIfam" id="TIGR01803">
    <property type="entry name" value="CM-like"/>
    <property type="match status" value="1"/>
</dbReference>
<gene>
    <name evidence="4" type="ORF">C7449_102519</name>
</gene>
<comment type="caution">
    <text evidence="4">The sequence shown here is derived from an EMBL/GenBank/DDBJ whole genome shotgun (WGS) entry which is preliminary data.</text>
</comment>
<dbReference type="InterPro" id="IPR036263">
    <property type="entry name" value="Chorismate_II_sf"/>
</dbReference>
<dbReference type="GO" id="GO:0016835">
    <property type="term" value="F:carbon-oxygen lyase activity"/>
    <property type="evidence" value="ECO:0007669"/>
    <property type="project" value="InterPro"/>
</dbReference>
<keyword evidence="4" id="KW-0456">Lyase</keyword>
<dbReference type="PANTHER" id="PTHR38041:SF1">
    <property type="entry name" value="CHORISMATE MUTASE"/>
    <property type="match status" value="1"/>
</dbReference>
<dbReference type="AlphaFoldDB" id="A0A2T5BF70"/>
<dbReference type="Proteomes" id="UP000241247">
    <property type="component" value="Unassembled WGS sequence"/>
</dbReference>
<accession>A0A2T5BF70</accession>
<dbReference type="GO" id="GO:0004106">
    <property type="term" value="F:chorismate mutase activity"/>
    <property type="evidence" value="ECO:0007669"/>
    <property type="project" value="UniProtKB-EC"/>
</dbReference>
<sequence>MPDTAAECRTMAEIRANIDRIDEALMALFAERWSFIGRAAEIKAGLGLKADIPTRVDEVRANARANAEKHGLDPTFYDEVWTRLIRHSIAYEAELLGEGNTHEPTE</sequence>
<proteinExistence type="predicted"/>
<organism evidence="4 5">
    <name type="scientific">Mycoplana dimorpha</name>
    <dbReference type="NCBI Taxonomy" id="28320"/>
    <lineage>
        <taxon>Bacteria</taxon>
        <taxon>Pseudomonadati</taxon>
        <taxon>Pseudomonadota</taxon>
        <taxon>Alphaproteobacteria</taxon>
        <taxon>Hyphomicrobiales</taxon>
        <taxon>Rhizobiaceae</taxon>
        <taxon>Mycoplana</taxon>
    </lineage>
</organism>
<dbReference type="PANTHER" id="PTHR38041">
    <property type="entry name" value="CHORISMATE MUTASE"/>
    <property type="match status" value="1"/>
</dbReference>
<dbReference type="InterPro" id="IPR002701">
    <property type="entry name" value="CM_II_prokaryot"/>
</dbReference>
<keyword evidence="2" id="KW-0413">Isomerase</keyword>
<dbReference type="EC" id="5.4.99.5" evidence="1"/>
<dbReference type="RefSeq" id="WP_108001897.1">
    <property type="nucleotide sequence ID" value="NZ_JBHEEX010000001.1"/>
</dbReference>
<dbReference type="Gene3D" id="1.20.59.10">
    <property type="entry name" value="Chorismate mutase"/>
    <property type="match status" value="1"/>
</dbReference>
<dbReference type="InterPro" id="IPR036979">
    <property type="entry name" value="CM_dom_sf"/>
</dbReference>